<keyword evidence="1" id="KW-0472">Membrane</keyword>
<evidence type="ECO:0000256" key="1">
    <source>
        <dbReference type="SAM" id="Phobius"/>
    </source>
</evidence>
<keyword evidence="3" id="KW-1185">Reference proteome</keyword>
<accession>A0ABP7TA45</accession>
<comment type="caution">
    <text evidence="2">The sequence shown here is derived from an EMBL/GenBank/DDBJ whole genome shotgun (WGS) entry which is preliminary data.</text>
</comment>
<dbReference type="RefSeq" id="WP_344880487.1">
    <property type="nucleotide sequence ID" value="NZ_BAABAL010000018.1"/>
</dbReference>
<dbReference type="EMBL" id="BAABAL010000018">
    <property type="protein sequence ID" value="GAA4023267.1"/>
    <property type="molecule type" value="Genomic_DNA"/>
</dbReference>
<dbReference type="Proteomes" id="UP001501747">
    <property type="component" value="Unassembled WGS sequence"/>
</dbReference>
<feature type="transmembrane region" description="Helical" evidence="1">
    <location>
        <begin position="62"/>
        <end position="84"/>
    </location>
</feature>
<feature type="transmembrane region" description="Helical" evidence="1">
    <location>
        <begin position="195"/>
        <end position="214"/>
    </location>
</feature>
<protein>
    <submittedName>
        <fullName evidence="2">DUF998 domain-containing protein</fullName>
    </submittedName>
</protein>
<keyword evidence="1" id="KW-0812">Transmembrane</keyword>
<feature type="transmembrane region" description="Helical" evidence="1">
    <location>
        <begin position="169"/>
        <end position="189"/>
    </location>
</feature>
<feature type="transmembrane region" description="Helical" evidence="1">
    <location>
        <begin position="131"/>
        <end position="157"/>
    </location>
</feature>
<dbReference type="Pfam" id="PF06197">
    <property type="entry name" value="DUF998"/>
    <property type="match status" value="1"/>
</dbReference>
<feature type="transmembrane region" description="Helical" evidence="1">
    <location>
        <begin position="21"/>
        <end position="42"/>
    </location>
</feature>
<reference evidence="3" key="1">
    <citation type="journal article" date="2019" name="Int. J. Syst. Evol. Microbiol.">
        <title>The Global Catalogue of Microorganisms (GCM) 10K type strain sequencing project: providing services to taxonomists for standard genome sequencing and annotation.</title>
        <authorList>
            <consortium name="The Broad Institute Genomics Platform"/>
            <consortium name="The Broad Institute Genome Sequencing Center for Infectious Disease"/>
            <person name="Wu L."/>
            <person name="Ma J."/>
        </authorList>
    </citation>
    <scope>NUCLEOTIDE SEQUENCE [LARGE SCALE GENOMIC DNA]</scope>
    <source>
        <strain evidence="3">JCM 17342</strain>
    </source>
</reference>
<name>A0ABP7TA45_9PSEU</name>
<evidence type="ECO:0000313" key="3">
    <source>
        <dbReference type="Proteomes" id="UP001501747"/>
    </source>
</evidence>
<keyword evidence="1" id="KW-1133">Transmembrane helix</keyword>
<feature type="transmembrane region" description="Helical" evidence="1">
    <location>
        <begin position="91"/>
        <end position="111"/>
    </location>
</feature>
<sequence length="224" mass="22325">MADATKGRGEGFDMAAAVTRSLLGWGVVAGIFYLVVGVALALTRSGFDFGKHALSLLMLGDLGWAQTVNLALAGLMTLAAAVGVRRATGSAAASTLIGVYGACLVASAIFPPDPMAGFPVGAPASEGSLSGVLHLAFGAVGFLCLAVATFVVAGWFARRGNAGGALYSRVSGAVVALGFVGGAAMATSVVGVVCLWIAVVVGWAWLAVASVGLYRTVPHPDGAR</sequence>
<organism evidence="2 3">
    <name type="scientific">Allokutzneria multivorans</name>
    <dbReference type="NCBI Taxonomy" id="1142134"/>
    <lineage>
        <taxon>Bacteria</taxon>
        <taxon>Bacillati</taxon>
        <taxon>Actinomycetota</taxon>
        <taxon>Actinomycetes</taxon>
        <taxon>Pseudonocardiales</taxon>
        <taxon>Pseudonocardiaceae</taxon>
        <taxon>Allokutzneria</taxon>
    </lineage>
</organism>
<evidence type="ECO:0000313" key="2">
    <source>
        <dbReference type="EMBL" id="GAA4023267.1"/>
    </source>
</evidence>
<proteinExistence type="predicted"/>
<gene>
    <name evidence="2" type="ORF">GCM10022247_54490</name>
</gene>
<dbReference type="InterPro" id="IPR009339">
    <property type="entry name" value="DUF998"/>
</dbReference>